<reference evidence="2" key="1">
    <citation type="submission" date="2021-03" db="EMBL/GenBank/DDBJ databases">
        <title>Revisited historic fungal species revealed as producer of novel bioactive compounds through whole genome sequencing and comparative genomics.</title>
        <authorList>
            <person name="Vignolle G.A."/>
            <person name="Hochenegger N."/>
            <person name="Mach R.L."/>
            <person name="Mach-Aigner A.R."/>
            <person name="Javad Rahimi M."/>
            <person name="Salim K.A."/>
            <person name="Chan C.M."/>
            <person name="Lim L.B.L."/>
            <person name="Cai F."/>
            <person name="Druzhinina I.S."/>
            <person name="U'Ren J.M."/>
            <person name="Derntl C."/>
        </authorList>
    </citation>
    <scope>NUCLEOTIDE SEQUENCE</scope>
    <source>
        <strain evidence="2">TUCIM 5799</strain>
    </source>
</reference>
<comment type="caution">
    <text evidence="2">The sequence shown here is derived from an EMBL/GenBank/DDBJ whole genome shotgun (WGS) entry which is preliminary data.</text>
</comment>
<dbReference type="PANTHER" id="PTHR33112">
    <property type="entry name" value="DOMAIN PROTEIN, PUTATIVE-RELATED"/>
    <property type="match status" value="1"/>
</dbReference>
<sequence>MTRTIPETNICGFCASLDLPNAFLAADTHLQKRLRYPSLNPQFETPQSWQQEILKRTATQEIVGLNKDPGFSSNLSESNNCTLCRFFSSIFDDRPSKHLVLTACSSLQLTHWINPKSFFGHGTLLIDQEAVVDNSFITIPGPNASRDFSSGGFTISGAIFRTSKLGHPLRTEGGIWGRIVPPLVDFSVPRTWLDFCCAHHTKHCRRPAQDHQINGFRLINCYADPPTIESYVTSKRYAALSYVWSFSPESEHGITDIILDAIEATKGLGLQYLWVNRLCIDQANEREKLHQISNMDRIYQQAEVTLVAAGERYDGLPGVARNPTRNPAYERRSQKWVRVGTTELTASLPDPIGVINGSTWNRRGWTFQEGWLSRRLLFFTTDQLFWNCQGMTARESMKIDTSLSHLPDKSSEGDWMNPGLFRNRVVEVNALEHSSVVPTISQLQQIRQDISTFTRRDLTHDSDSLLAFKGIIQAHKSRAPGIVDFVLGLPVFSGTLEFDSGKSAFVLSMCDWVHVESPSSEVIFKRRRHLPSWTWAGWHGALSVENSYTTSIASLKRTKGWFSLGDYTPEIAICLGADRELSNTSDDRHPELGSLGVEDLFGNKPRPRVVDGDLWLEPELPRLEQEDWNHPLRFKQPYVVDSHMIKRFPGGNMLQIGHLICKYHLTTTSLAPSSSGDTTIEEDLRSGCLRVLLLWAHRDTGTVKEVSQGLLPQASMLIINRVSQESQNHTTSSCWERLGVLRPVGWATELTFTESRVNFETFIESAGFAVSESDLLLY</sequence>
<gene>
    <name evidence="2" type="ORF">JX265_011303</name>
</gene>
<dbReference type="Pfam" id="PF06985">
    <property type="entry name" value="HET"/>
    <property type="match status" value="1"/>
</dbReference>
<feature type="domain" description="Heterokaryon incompatibility" evidence="1">
    <location>
        <begin position="237"/>
        <end position="369"/>
    </location>
</feature>
<organism evidence="2 3">
    <name type="scientific">Neoarthrinium moseri</name>
    <dbReference type="NCBI Taxonomy" id="1658444"/>
    <lineage>
        <taxon>Eukaryota</taxon>
        <taxon>Fungi</taxon>
        <taxon>Dikarya</taxon>
        <taxon>Ascomycota</taxon>
        <taxon>Pezizomycotina</taxon>
        <taxon>Sordariomycetes</taxon>
        <taxon>Xylariomycetidae</taxon>
        <taxon>Amphisphaeriales</taxon>
        <taxon>Apiosporaceae</taxon>
        <taxon>Neoarthrinium</taxon>
    </lineage>
</organism>
<accession>A0A9P9WCM5</accession>
<evidence type="ECO:0000259" key="1">
    <source>
        <dbReference type="Pfam" id="PF06985"/>
    </source>
</evidence>
<evidence type="ECO:0000313" key="2">
    <source>
        <dbReference type="EMBL" id="KAI1857102.1"/>
    </source>
</evidence>
<dbReference type="Proteomes" id="UP000829685">
    <property type="component" value="Unassembled WGS sequence"/>
</dbReference>
<protein>
    <recommendedName>
        <fullName evidence="1">Heterokaryon incompatibility domain-containing protein</fullName>
    </recommendedName>
</protein>
<proteinExistence type="predicted"/>
<evidence type="ECO:0000313" key="3">
    <source>
        <dbReference type="Proteomes" id="UP000829685"/>
    </source>
</evidence>
<dbReference type="AlphaFoldDB" id="A0A9P9WCM5"/>
<dbReference type="PANTHER" id="PTHR33112:SF1">
    <property type="entry name" value="HETEROKARYON INCOMPATIBILITY DOMAIN-CONTAINING PROTEIN"/>
    <property type="match status" value="1"/>
</dbReference>
<name>A0A9P9WCM5_9PEZI</name>
<dbReference type="EMBL" id="JAFIMR010000041">
    <property type="protein sequence ID" value="KAI1857102.1"/>
    <property type="molecule type" value="Genomic_DNA"/>
</dbReference>
<dbReference type="InterPro" id="IPR010730">
    <property type="entry name" value="HET"/>
</dbReference>
<keyword evidence="3" id="KW-1185">Reference proteome</keyword>